<dbReference type="FunFam" id="3.40.1010.10:FF:000007">
    <property type="entry name" value="Ribosomal RNA small subunit methyltransferase I"/>
    <property type="match status" value="1"/>
</dbReference>
<dbReference type="InterPro" id="IPR035996">
    <property type="entry name" value="4pyrrol_Methylase_sf"/>
</dbReference>
<gene>
    <name evidence="6 9" type="primary">rsmI</name>
    <name evidence="9" type="ORF">PUV54_06655</name>
</gene>
<dbReference type="PIRSF" id="PIRSF005917">
    <property type="entry name" value="MTase_YraL"/>
    <property type="match status" value="1"/>
</dbReference>
<dbReference type="InterPro" id="IPR008189">
    <property type="entry name" value="rRNA_ssu_MeTfrase_I"/>
</dbReference>
<feature type="domain" description="RsmI HTH" evidence="8">
    <location>
        <begin position="235"/>
        <end position="279"/>
    </location>
</feature>
<dbReference type="InterPro" id="IPR014777">
    <property type="entry name" value="4pyrrole_Mease_sub1"/>
</dbReference>
<comment type="subcellular location">
    <subcellularLocation>
        <location evidence="6">Cytoplasm</location>
    </subcellularLocation>
</comment>
<comment type="similarity">
    <text evidence="6">Belongs to the methyltransferase superfamily. RsmI family.</text>
</comment>
<dbReference type="Pfam" id="PF23016">
    <property type="entry name" value="RsmI_C"/>
    <property type="match status" value="1"/>
</dbReference>
<evidence type="ECO:0000313" key="10">
    <source>
        <dbReference type="Proteomes" id="UP001214043"/>
    </source>
</evidence>
<proteinExistence type="inferred from homology"/>
<dbReference type="AlphaFoldDB" id="A0AAF0CFX2"/>
<dbReference type="HAMAP" id="MF_01877">
    <property type="entry name" value="16SrRNA_methyltr_I"/>
    <property type="match status" value="1"/>
</dbReference>
<evidence type="ECO:0000256" key="4">
    <source>
        <dbReference type="ARBA" id="ARBA00022679"/>
    </source>
</evidence>
<dbReference type="GO" id="GO:0070677">
    <property type="term" value="F:rRNA (cytosine-2'-O-)-methyltransferase activity"/>
    <property type="evidence" value="ECO:0007669"/>
    <property type="project" value="UniProtKB-UniRule"/>
</dbReference>
<evidence type="ECO:0000256" key="1">
    <source>
        <dbReference type="ARBA" id="ARBA00022490"/>
    </source>
</evidence>
<dbReference type="PROSITE" id="PS01296">
    <property type="entry name" value="RSMI"/>
    <property type="match status" value="1"/>
</dbReference>
<dbReference type="NCBIfam" id="TIGR00096">
    <property type="entry name" value="16S rRNA (cytidine(1402)-2'-O)-methyltransferase"/>
    <property type="match status" value="1"/>
</dbReference>
<evidence type="ECO:0000256" key="3">
    <source>
        <dbReference type="ARBA" id="ARBA00022603"/>
    </source>
</evidence>
<dbReference type="EMBL" id="CP118166">
    <property type="protein sequence ID" value="WDI32876.1"/>
    <property type="molecule type" value="Genomic_DNA"/>
</dbReference>
<dbReference type="RefSeq" id="WP_274494827.1">
    <property type="nucleotide sequence ID" value="NZ_CP118166.1"/>
</dbReference>
<dbReference type="Gene3D" id="3.30.950.10">
    <property type="entry name" value="Methyltransferase, Cobalt-precorrin-4 Transmethylase, Domain 2"/>
    <property type="match status" value="1"/>
</dbReference>
<keyword evidence="5 6" id="KW-0949">S-adenosyl-L-methionine</keyword>
<dbReference type="InterPro" id="IPR000878">
    <property type="entry name" value="4pyrrol_Mease"/>
</dbReference>
<accession>A0AAF0CFX2</accession>
<keyword evidence="10" id="KW-1185">Reference proteome</keyword>
<keyword evidence="3 6" id="KW-0489">Methyltransferase</keyword>
<comment type="function">
    <text evidence="6">Catalyzes the 2'-O-methylation of the ribose of cytidine 1402 (C1402) in 16S rRNA.</text>
</comment>
<sequence length="282" mass="30249">MRNPSLRPEPGLYVTATPIGNLGDMTYRAVEIMKSADLILCEDTRQTAKLCAAYGIETRRAPYHEHNAKKVRPGILKQLNEGSVICLVSDAGTPLVSDPGYKLVREARDHGINVFPLPGASAVIAALSAAGAPSDQFYFAGFLPAKLGARTAMLNSLKSLRATLIFYETAPRLPAALSGMAELLGERTAVVAREITKLHESFAEGRLSELAEQFAATPVKGEIVIIVHPPQDSRTDEADLDAFLIDALKSMHVREAATEAAQALGVSRKEAYNRALALKGNG</sequence>
<comment type="catalytic activity">
    <reaction evidence="6">
        <text>cytidine(1402) in 16S rRNA + S-adenosyl-L-methionine = 2'-O-methylcytidine(1402) in 16S rRNA + S-adenosyl-L-homocysteine + H(+)</text>
        <dbReference type="Rhea" id="RHEA:42924"/>
        <dbReference type="Rhea" id="RHEA-COMP:10285"/>
        <dbReference type="Rhea" id="RHEA-COMP:10286"/>
        <dbReference type="ChEBI" id="CHEBI:15378"/>
        <dbReference type="ChEBI" id="CHEBI:57856"/>
        <dbReference type="ChEBI" id="CHEBI:59789"/>
        <dbReference type="ChEBI" id="CHEBI:74495"/>
        <dbReference type="ChEBI" id="CHEBI:82748"/>
        <dbReference type="EC" id="2.1.1.198"/>
    </reaction>
</comment>
<organism evidence="9 10">
    <name type="scientific">Hyphococcus flavus</name>
    <dbReference type="NCBI Taxonomy" id="1866326"/>
    <lineage>
        <taxon>Bacteria</taxon>
        <taxon>Pseudomonadati</taxon>
        <taxon>Pseudomonadota</taxon>
        <taxon>Alphaproteobacteria</taxon>
        <taxon>Parvularculales</taxon>
        <taxon>Parvularculaceae</taxon>
        <taxon>Hyphococcus</taxon>
    </lineage>
</organism>
<dbReference type="SUPFAM" id="SSF53790">
    <property type="entry name" value="Tetrapyrrole methylase"/>
    <property type="match status" value="1"/>
</dbReference>
<dbReference type="KEGG" id="hfl:PUV54_06655"/>
<reference evidence="9" key="1">
    <citation type="submission" date="2023-02" db="EMBL/GenBank/DDBJ databases">
        <title>Genome sequence of Hyphococcus flavus.</title>
        <authorList>
            <person name="Rong J.-C."/>
            <person name="Zhao Q."/>
            <person name="Yi M."/>
            <person name="Wu J.-Y."/>
        </authorList>
    </citation>
    <scope>NUCLEOTIDE SEQUENCE</scope>
    <source>
        <strain evidence="9">MCCC 1K03223</strain>
    </source>
</reference>
<dbReference type="InterPro" id="IPR014776">
    <property type="entry name" value="4pyrrole_Mease_sub2"/>
</dbReference>
<evidence type="ECO:0000256" key="5">
    <source>
        <dbReference type="ARBA" id="ARBA00022691"/>
    </source>
</evidence>
<evidence type="ECO:0000256" key="2">
    <source>
        <dbReference type="ARBA" id="ARBA00022552"/>
    </source>
</evidence>
<evidence type="ECO:0000259" key="8">
    <source>
        <dbReference type="Pfam" id="PF23016"/>
    </source>
</evidence>
<dbReference type="EC" id="2.1.1.198" evidence="6"/>
<dbReference type="PANTHER" id="PTHR46111">
    <property type="entry name" value="RIBOSOMAL RNA SMALL SUBUNIT METHYLTRANSFERASE I"/>
    <property type="match status" value="1"/>
</dbReference>
<feature type="domain" description="Tetrapyrrole methylase" evidence="7">
    <location>
        <begin position="12"/>
        <end position="211"/>
    </location>
</feature>
<dbReference type="InterPro" id="IPR053910">
    <property type="entry name" value="RsmI_HTH"/>
</dbReference>
<dbReference type="PANTHER" id="PTHR46111:SF1">
    <property type="entry name" value="RIBOSOMAL RNA SMALL SUBUNIT METHYLTRANSFERASE I"/>
    <property type="match status" value="1"/>
</dbReference>
<keyword evidence="4 6" id="KW-0808">Transferase</keyword>
<keyword evidence="2 6" id="KW-0698">rRNA processing</keyword>
<dbReference type="Gene3D" id="3.40.1010.10">
    <property type="entry name" value="Cobalt-precorrin-4 Transmethylase, Domain 1"/>
    <property type="match status" value="1"/>
</dbReference>
<dbReference type="Proteomes" id="UP001214043">
    <property type="component" value="Chromosome"/>
</dbReference>
<keyword evidence="1 6" id="KW-0963">Cytoplasm</keyword>
<dbReference type="GO" id="GO:0005737">
    <property type="term" value="C:cytoplasm"/>
    <property type="evidence" value="ECO:0007669"/>
    <property type="project" value="UniProtKB-SubCell"/>
</dbReference>
<evidence type="ECO:0000259" key="7">
    <source>
        <dbReference type="Pfam" id="PF00590"/>
    </source>
</evidence>
<protein>
    <recommendedName>
        <fullName evidence="6">Ribosomal RNA small subunit methyltransferase I</fullName>
        <ecNumber evidence="6">2.1.1.198</ecNumber>
    </recommendedName>
    <alternativeName>
        <fullName evidence="6">16S rRNA 2'-O-ribose C1402 methyltransferase</fullName>
    </alternativeName>
    <alternativeName>
        <fullName evidence="6">rRNA (cytidine-2'-O-)-methyltransferase RsmI</fullName>
    </alternativeName>
</protein>
<name>A0AAF0CFX2_9PROT</name>
<dbReference type="Pfam" id="PF00590">
    <property type="entry name" value="TP_methylase"/>
    <property type="match status" value="1"/>
</dbReference>
<dbReference type="CDD" id="cd11648">
    <property type="entry name" value="RsmI"/>
    <property type="match status" value="1"/>
</dbReference>
<dbReference type="InterPro" id="IPR018063">
    <property type="entry name" value="SAM_MeTrfase_RsmI_CS"/>
</dbReference>
<evidence type="ECO:0000313" key="9">
    <source>
        <dbReference type="EMBL" id="WDI32876.1"/>
    </source>
</evidence>
<evidence type="ECO:0000256" key="6">
    <source>
        <dbReference type="HAMAP-Rule" id="MF_01877"/>
    </source>
</evidence>
<dbReference type="FunFam" id="3.30.950.10:FF:000002">
    <property type="entry name" value="Ribosomal RNA small subunit methyltransferase I"/>
    <property type="match status" value="1"/>
</dbReference>